<keyword evidence="6 11" id="KW-0547">Nucleotide-binding</keyword>
<dbReference type="PANTHER" id="PTHR11136:SF0">
    <property type="entry name" value="DIHYDROFOLATE SYNTHETASE-RELATED"/>
    <property type="match status" value="1"/>
</dbReference>
<dbReference type="InterPro" id="IPR036565">
    <property type="entry name" value="Mur-like_cat_sf"/>
</dbReference>
<evidence type="ECO:0000256" key="4">
    <source>
        <dbReference type="ARBA" id="ARBA00022598"/>
    </source>
</evidence>
<evidence type="ECO:0000313" key="14">
    <source>
        <dbReference type="Proteomes" id="UP000292373"/>
    </source>
</evidence>
<evidence type="ECO:0000256" key="6">
    <source>
        <dbReference type="ARBA" id="ARBA00022741"/>
    </source>
</evidence>
<dbReference type="FunFam" id="3.40.1190.10:FF:000011">
    <property type="entry name" value="Folylpolyglutamate synthase/dihydrofolate synthase"/>
    <property type="match status" value="1"/>
</dbReference>
<evidence type="ECO:0000256" key="9">
    <source>
        <dbReference type="ARBA" id="ARBA00030592"/>
    </source>
</evidence>
<evidence type="ECO:0000256" key="10">
    <source>
        <dbReference type="ARBA" id="ARBA00047493"/>
    </source>
</evidence>
<dbReference type="PANTHER" id="PTHR11136">
    <property type="entry name" value="FOLYLPOLYGLUTAMATE SYNTHASE-RELATED"/>
    <property type="match status" value="1"/>
</dbReference>
<dbReference type="NCBIfam" id="TIGR01499">
    <property type="entry name" value="folC"/>
    <property type="match status" value="1"/>
</dbReference>
<dbReference type="Gene3D" id="3.90.190.20">
    <property type="entry name" value="Mur ligase, C-terminal domain"/>
    <property type="match status" value="1"/>
</dbReference>
<feature type="domain" description="Mur ligase C-terminal" evidence="12">
    <location>
        <begin position="301"/>
        <end position="425"/>
    </location>
</feature>
<proteinExistence type="inferred from homology"/>
<dbReference type="SUPFAM" id="SSF53623">
    <property type="entry name" value="MurD-like peptide ligases, catalytic domain"/>
    <property type="match status" value="1"/>
</dbReference>
<evidence type="ECO:0000313" key="13">
    <source>
        <dbReference type="EMBL" id="TBT84237.1"/>
    </source>
</evidence>
<dbReference type="Gene3D" id="3.40.1190.10">
    <property type="entry name" value="Mur-like, catalytic domain"/>
    <property type="match status" value="1"/>
</dbReference>
<comment type="similarity">
    <text evidence="2 11">Belongs to the folylpolyglutamate synthase family.</text>
</comment>
<keyword evidence="7 11" id="KW-0067">ATP-binding</keyword>
<comment type="catalytic activity">
    <reaction evidence="10">
        <text>(6S)-5,6,7,8-tetrahydrofolyl-(gamma-L-Glu)(n) + L-glutamate + ATP = (6S)-5,6,7,8-tetrahydrofolyl-(gamma-L-Glu)(n+1) + ADP + phosphate + H(+)</text>
        <dbReference type="Rhea" id="RHEA:10580"/>
        <dbReference type="Rhea" id="RHEA-COMP:14738"/>
        <dbReference type="Rhea" id="RHEA-COMP:14740"/>
        <dbReference type="ChEBI" id="CHEBI:15378"/>
        <dbReference type="ChEBI" id="CHEBI:29985"/>
        <dbReference type="ChEBI" id="CHEBI:30616"/>
        <dbReference type="ChEBI" id="CHEBI:43474"/>
        <dbReference type="ChEBI" id="CHEBI:141005"/>
        <dbReference type="ChEBI" id="CHEBI:456216"/>
        <dbReference type="EC" id="6.3.2.17"/>
    </reaction>
</comment>
<dbReference type="InterPro" id="IPR001645">
    <property type="entry name" value="Folylpolyglutamate_synth"/>
</dbReference>
<comment type="caution">
    <text evidence="13">The sequence shown here is derived from an EMBL/GenBank/DDBJ whole genome shotgun (WGS) entry which is preliminary data.</text>
</comment>
<dbReference type="GO" id="GO:0004326">
    <property type="term" value="F:tetrahydrofolylpolyglutamate synthase activity"/>
    <property type="evidence" value="ECO:0007669"/>
    <property type="project" value="UniProtKB-EC"/>
</dbReference>
<dbReference type="Proteomes" id="UP000292373">
    <property type="component" value="Unassembled WGS sequence"/>
</dbReference>
<dbReference type="RefSeq" id="WP_131168166.1">
    <property type="nucleotide sequence ID" value="NZ_SDMQ01000008.1"/>
</dbReference>
<gene>
    <name evidence="13" type="ORF">ET989_08770</name>
</gene>
<reference evidence="13 14" key="1">
    <citation type="submission" date="2019-01" db="EMBL/GenBank/DDBJ databases">
        <title>Lactibacter flavus gen. nov., sp. nov., a novel bacterium of the family Propionibacteriaceae isolated from raw milk and dairy products.</title>
        <authorList>
            <person name="Huptas C."/>
            <person name="Wenning M."/>
            <person name="Breitenwieser F."/>
            <person name="Doll E."/>
            <person name="Von Neubeck M."/>
            <person name="Busse H.-J."/>
            <person name="Scherer S."/>
        </authorList>
    </citation>
    <scope>NUCLEOTIDE SEQUENCE [LARGE SCALE GENOMIC DNA]</scope>
    <source>
        <strain evidence="13 14">KCTC 33808</strain>
    </source>
</reference>
<evidence type="ECO:0000256" key="1">
    <source>
        <dbReference type="ARBA" id="ARBA00001946"/>
    </source>
</evidence>
<evidence type="ECO:0000256" key="2">
    <source>
        <dbReference type="ARBA" id="ARBA00008276"/>
    </source>
</evidence>
<accession>A0A4Q9KEU0</accession>
<comment type="cofactor">
    <cofactor evidence="1">
        <name>Mg(2+)</name>
        <dbReference type="ChEBI" id="CHEBI:18420"/>
    </cofactor>
</comment>
<dbReference type="GO" id="GO:0005737">
    <property type="term" value="C:cytoplasm"/>
    <property type="evidence" value="ECO:0007669"/>
    <property type="project" value="TreeGrafter"/>
</dbReference>
<evidence type="ECO:0000256" key="7">
    <source>
        <dbReference type="ARBA" id="ARBA00022840"/>
    </source>
</evidence>
<sequence>MTTHAEISRALQARWPEHRVAPSLHRIRALTDLLGEPQRGYPIIQVAGTNGKGSTAIMIEALLLALGLRVGRIASPHLHDLTERISIDGRPMAVEAFDALVADVLPLVEMVDAQALDGVSMTFFEVMTGLAYEAFAQAPVDVAVVEVGLGGTWDATSVADADVAVVCPVDLDHTHLLGGTVEEIAAEKAGIIKAGSVALLAHQQAEADAVLAARAVDVGARVLREGVDFGLIERSVAVGGQVLRVETASGPATDLLLPVHGEHMARNAALAVAAVEAFLGGKPLPHDVIAEGLAAVTLPARLERVRSGPPIVVDTCHNVHGTRATLAGLREAFDFTPLIAVVGMMADKDVEGVLALIAEEATTVVCTQVASTDRGLPADELGELAAEHFSDDNVHVRASLPDALELAVTLADEAGAGAGILVAGSVILAGEARTLLVHDEEADR</sequence>
<dbReference type="EMBL" id="SDMQ01000008">
    <property type="protein sequence ID" value="TBT84237.1"/>
    <property type="molecule type" value="Genomic_DNA"/>
</dbReference>
<dbReference type="SUPFAM" id="SSF53244">
    <property type="entry name" value="MurD-like peptide ligases, peptide-binding domain"/>
    <property type="match status" value="1"/>
</dbReference>
<keyword evidence="8" id="KW-0460">Magnesium</keyword>
<keyword evidence="14" id="KW-1185">Reference proteome</keyword>
<evidence type="ECO:0000256" key="8">
    <source>
        <dbReference type="ARBA" id="ARBA00022842"/>
    </source>
</evidence>
<dbReference type="GO" id="GO:0005524">
    <property type="term" value="F:ATP binding"/>
    <property type="evidence" value="ECO:0007669"/>
    <property type="project" value="UniProtKB-KW"/>
</dbReference>
<dbReference type="EC" id="6.3.2.17" evidence="3"/>
<dbReference type="InterPro" id="IPR004101">
    <property type="entry name" value="Mur_ligase_C"/>
</dbReference>
<name>A0A4Q9KEU0_9ACTN</name>
<evidence type="ECO:0000256" key="5">
    <source>
        <dbReference type="ARBA" id="ARBA00022723"/>
    </source>
</evidence>
<dbReference type="OrthoDB" id="9809356at2"/>
<evidence type="ECO:0000259" key="12">
    <source>
        <dbReference type="Pfam" id="PF02875"/>
    </source>
</evidence>
<keyword evidence="5" id="KW-0479">Metal-binding</keyword>
<dbReference type="GO" id="GO:0008841">
    <property type="term" value="F:dihydrofolate synthase activity"/>
    <property type="evidence" value="ECO:0007669"/>
    <property type="project" value="TreeGrafter"/>
</dbReference>
<dbReference type="InterPro" id="IPR036615">
    <property type="entry name" value="Mur_ligase_C_dom_sf"/>
</dbReference>
<organism evidence="13 14">
    <name type="scientific">Propioniciclava sinopodophylli</name>
    <dbReference type="NCBI Taxonomy" id="1837344"/>
    <lineage>
        <taxon>Bacteria</taxon>
        <taxon>Bacillati</taxon>
        <taxon>Actinomycetota</taxon>
        <taxon>Actinomycetes</taxon>
        <taxon>Propionibacteriales</taxon>
        <taxon>Propionibacteriaceae</taxon>
        <taxon>Propioniciclava</taxon>
    </lineage>
</organism>
<protein>
    <recommendedName>
        <fullName evidence="3">tetrahydrofolate synthase</fullName>
        <ecNumber evidence="3">6.3.2.17</ecNumber>
    </recommendedName>
    <alternativeName>
        <fullName evidence="9">Tetrahydrofolylpolyglutamate synthase</fullName>
    </alternativeName>
</protein>
<dbReference type="GO" id="GO:0046872">
    <property type="term" value="F:metal ion binding"/>
    <property type="evidence" value="ECO:0007669"/>
    <property type="project" value="UniProtKB-KW"/>
</dbReference>
<dbReference type="PIRSF" id="PIRSF001563">
    <property type="entry name" value="Folylpolyglu_synth"/>
    <property type="match status" value="1"/>
</dbReference>
<evidence type="ECO:0000256" key="3">
    <source>
        <dbReference type="ARBA" id="ARBA00013025"/>
    </source>
</evidence>
<keyword evidence="4 11" id="KW-0436">Ligase</keyword>
<dbReference type="Pfam" id="PF02875">
    <property type="entry name" value="Mur_ligase_C"/>
    <property type="match status" value="1"/>
</dbReference>
<evidence type="ECO:0000256" key="11">
    <source>
        <dbReference type="PIRNR" id="PIRNR001563"/>
    </source>
</evidence>
<dbReference type="AlphaFoldDB" id="A0A4Q9KEU0"/>